<comment type="caution">
    <text evidence="1">The sequence shown here is derived from an EMBL/GenBank/DDBJ whole genome shotgun (WGS) entry which is preliminary data.</text>
</comment>
<evidence type="ECO:0000313" key="1">
    <source>
        <dbReference type="EMBL" id="PWG79967.1"/>
    </source>
</evidence>
<evidence type="ECO:0008006" key="3">
    <source>
        <dbReference type="Google" id="ProtNLM"/>
    </source>
</evidence>
<proteinExistence type="predicted"/>
<accession>A0A2U2PEY6</accession>
<gene>
    <name evidence="1" type="ORF">DDR33_14305</name>
</gene>
<dbReference type="EMBL" id="QEAS01000011">
    <property type="protein sequence ID" value="PWG79967.1"/>
    <property type="molecule type" value="Genomic_DNA"/>
</dbReference>
<dbReference type="InterPro" id="IPR036378">
    <property type="entry name" value="FAS1_dom_sf"/>
</dbReference>
<dbReference type="PROSITE" id="PS51257">
    <property type="entry name" value="PROKAR_LIPOPROTEIN"/>
    <property type="match status" value="1"/>
</dbReference>
<evidence type="ECO:0000313" key="2">
    <source>
        <dbReference type="Proteomes" id="UP000245647"/>
    </source>
</evidence>
<keyword evidence="2" id="KW-1185">Reference proteome</keyword>
<reference evidence="1 2" key="1">
    <citation type="submission" date="2018-04" db="EMBL/GenBank/DDBJ databases">
        <title>Pedobacter chongqingensis sp. nov., isolated from a rottenly hemp rope.</title>
        <authorList>
            <person name="Cai Y."/>
        </authorList>
    </citation>
    <scope>NUCLEOTIDE SEQUENCE [LARGE SCALE GENOMIC DNA]</scope>
    <source>
        <strain evidence="1 2">FJ4-8</strain>
    </source>
</reference>
<dbReference type="Gene3D" id="2.30.180.10">
    <property type="entry name" value="FAS1 domain"/>
    <property type="match status" value="1"/>
</dbReference>
<sequence>MKKSAIFLLLILFVSGFYACKKDYTLGGSLHDPHVDMTTYDYLKSNRLFDTLMIMVDRTGLKDELNSSATVFALTNYSISNYVKLKRDYLRVSLNDENLVYTFDSLDFPALRDSLRAYLFKEPFSLDNLTENGKFRKANDGENRLIRAVPSTDYTNSNIFPVQPRYIYLTKIVATEHDYPVPTDSTGLSQVKPEQLLEARVQTSGIITNTGIVHVLNNNHTFTFFGDTHN</sequence>
<dbReference type="RefSeq" id="WP_109416484.1">
    <property type="nucleotide sequence ID" value="NZ_QEAS01000011.1"/>
</dbReference>
<name>A0A2U2PEY6_9SPHI</name>
<dbReference type="AlphaFoldDB" id="A0A2U2PEY6"/>
<protein>
    <recommendedName>
        <fullName evidence="3">FAS1 domain-containing protein</fullName>
    </recommendedName>
</protein>
<organism evidence="1 2">
    <name type="scientific">Pararcticibacter amylolyticus</name>
    <dbReference type="NCBI Taxonomy" id="2173175"/>
    <lineage>
        <taxon>Bacteria</taxon>
        <taxon>Pseudomonadati</taxon>
        <taxon>Bacteroidota</taxon>
        <taxon>Sphingobacteriia</taxon>
        <taxon>Sphingobacteriales</taxon>
        <taxon>Sphingobacteriaceae</taxon>
        <taxon>Pararcticibacter</taxon>
    </lineage>
</organism>
<dbReference type="OrthoDB" id="655802at2"/>
<dbReference type="Proteomes" id="UP000245647">
    <property type="component" value="Unassembled WGS sequence"/>
</dbReference>